<dbReference type="RefSeq" id="WP_156743751.1">
    <property type="nucleotide sequence ID" value="NZ_CACRYJ010000071.1"/>
</dbReference>
<protein>
    <submittedName>
        <fullName evidence="1">Uncharacterized protein</fullName>
    </submittedName>
</protein>
<dbReference type="EMBL" id="CACRYJ010000071">
    <property type="protein sequence ID" value="VZO40485.1"/>
    <property type="molecule type" value="Genomic_DNA"/>
</dbReference>
<gene>
    <name evidence="1" type="ORF">HALOF300_05189</name>
</gene>
<accession>A0A7M4DSP1</accession>
<dbReference type="Proteomes" id="UP000419743">
    <property type="component" value="Unassembled WGS sequence"/>
</dbReference>
<sequence length="176" mass="18482">MESRTDEERLTDAEAAALAAADRADAAAECASWLDADGELTVPIDWLEEVPEELLAEIFGVPATEPGVPYPAEAESRTVDADDLAGLAPGPELLGLLLAADSRRGDSYTTLEEMAAWDRVSSWAAGKVRERASLVGQDVRLELGPAAARTAGTKHTNFAGEEVAMRLGCSNNAAAT</sequence>
<name>A0A7M4DSP1_9MICO</name>
<dbReference type="AlphaFoldDB" id="A0A7M4DSP1"/>
<proteinExistence type="predicted"/>
<reference evidence="1 2" key="1">
    <citation type="submission" date="2019-11" db="EMBL/GenBank/DDBJ databases">
        <authorList>
            <person name="Criscuolo A."/>
        </authorList>
    </citation>
    <scope>NUCLEOTIDE SEQUENCE [LARGE SCALE GENOMIC DNA]</scope>
    <source>
        <strain evidence="1">CIP111667</strain>
    </source>
</reference>
<comment type="caution">
    <text evidence="1">The sequence shown here is derived from an EMBL/GenBank/DDBJ whole genome shotgun (WGS) entry which is preliminary data.</text>
</comment>
<evidence type="ECO:0000313" key="1">
    <source>
        <dbReference type="EMBL" id="VZO40485.1"/>
    </source>
</evidence>
<keyword evidence="2" id="KW-1185">Reference proteome</keyword>
<organism evidence="1 2">
    <name type="scientific">Occultella aeris</name>
    <dbReference type="NCBI Taxonomy" id="2761496"/>
    <lineage>
        <taxon>Bacteria</taxon>
        <taxon>Bacillati</taxon>
        <taxon>Actinomycetota</taxon>
        <taxon>Actinomycetes</taxon>
        <taxon>Micrococcales</taxon>
        <taxon>Ruaniaceae</taxon>
        <taxon>Occultella</taxon>
    </lineage>
</organism>
<evidence type="ECO:0000313" key="2">
    <source>
        <dbReference type="Proteomes" id="UP000419743"/>
    </source>
</evidence>